<organism evidence="2 3">
    <name type="scientific">Phanerochaete sordida</name>
    <dbReference type="NCBI Taxonomy" id="48140"/>
    <lineage>
        <taxon>Eukaryota</taxon>
        <taxon>Fungi</taxon>
        <taxon>Dikarya</taxon>
        <taxon>Basidiomycota</taxon>
        <taxon>Agaricomycotina</taxon>
        <taxon>Agaricomycetes</taxon>
        <taxon>Polyporales</taxon>
        <taxon>Phanerochaetaceae</taxon>
        <taxon>Phanerochaete</taxon>
    </lineage>
</organism>
<dbReference type="OrthoDB" id="191139at2759"/>
<name>A0A9P3GP37_9APHY</name>
<accession>A0A9P3GP37</accession>
<dbReference type="PRINTS" id="PR00081">
    <property type="entry name" value="GDHRDH"/>
</dbReference>
<reference evidence="2 3" key="1">
    <citation type="submission" date="2021-08" db="EMBL/GenBank/DDBJ databases">
        <title>Draft Genome Sequence of Phanerochaete sordida strain YK-624.</title>
        <authorList>
            <person name="Mori T."/>
            <person name="Dohra H."/>
            <person name="Suzuki T."/>
            <person name="Kawagishi H."/>
            <person name="Hirai H."/>
        </authorList>
    </citation>
    <scope>NUCLEOTIDE SEQUENCE [LARGE SCALE GENOMIC DNA]</scope>
    <source>
        <strain evidence="2 3">YK-624</strain>
    </source>
</reference>
<gene>
    <name evidence="2" type="ORF">PsYK624_148040</name>
</gene>
<evidence type="ECO:0000313" key="2">
    <source>
        <dbReference type="EMBL" id="GJE98571.1"/>
    </source>
</evidence>
<dbReference type="SUPFAM" id="SSF51735">
    <property type="entry name" value="NAD(P)-binding Rossmann-fold domains"/>
    <property type="match status" value="1"/>
</dbReference>
<proteinExistence type="predicted"/>
<dbReference type="Proteomes" id="UP000703269">
    <property type="component" value="Unassembled WGS sequence"/>
</dbReference>
<protein>
    <submittedName>
        <fullName evidence="2">NAD(P)-binding protein</fullName>
    </submittedName>
</protein>
<dbReference type="EMBL" id="BPQB01000090">
    <property type="protein sequence ID" value="GJE98571.1"/>
    <property type="molecule type" value="Genomic_DNA"/>
</dbReference>
<dbReference type="PANTHER" id="PTHR43157:SF31">
    <property type="entry name" value="PHOSPHATIDYLINOSITOL-GLYCAN BIOSYNTHESIS CLASS F PROTEIN"/>
    <property type="match status" value="1"/>
</dbReference>
<dbReference type="InterPro" id="IPR036291">
    <property type="entry name" value="NAD(P)-bd_dom_sf"/>
</dbReference>
<keyword evidence="3" id="KW-1185">Reference proteome</keyword>
<evidence type="ECO:0000313" key="3">
    <source>
        <dbReference type="Proteomes" id="UP000703269"/>
    </source>
</evidence>
<dbReference type="Gene3D" id="3.40.50.720">
    <property type="entry name" value="NAD(P)-binding Rossmann-like Domain"/>
    <property type="match status" value="1"/>
</dbReference>
<dbReference type="AlphaFoldDB" id="A0A9P3GP37"/>
<dbReference type="Pfam" id="PF00106">
    <property type="entry name" value="adh_short"/>
    <property type="match status" value="1"/>
</dbReference>
<dbReference type="PANTHER" id="PTHR43157">
    <property type="entry name" value="PHOSPHATIDYLINOSITOL-GLYCAN BIOSYNTHESIS CLASS F PROTEIN-RELATED"/>
    <property type="match status" value="1"/>
</dbReference>
<dbReference type="InterPro" id="IPR002347">
    <property type="entry name" value="SDR_fam"/>
</dbReference>
<comment type="caution">
    <text evidence="2">The sequence shown here is derived from an EMBL/GenBank/DDBJ whole genome shotgun (WGS) entry which is preliminary data.</text>
</comment>
<dbReference type="GO" id="GO:0016491">
    <property type="term" value="F:oxidoreductase activity"/>
    <property type="evidence" value="ECO:0007669"/>
    <property type="project" value="UniProtKB-KW"/>
</dbReference>
<evidence type="ECO:0000256" key="1">
    <source>
        <dbReference type="ARBA" id="ARBA00023002"/>
    </source>
</evidence>
<keyword evidence="1" id="KW-0560">Oxidoreductase</keyword>
<sequence>MGGLLSQMRYMSYGLAQTFPPKAQFSTEQMPDLTGKVCLVTGGNTGVGKETVKALLEHNATVYLAARSREKAEQAIADLQAATGRAAVFLELDLASLASVRRAAKEFLSHEKELHVLFNNAGVMWPPLDQLTEDGFDLQWGTNVVGHWLFTELLVPALAAAAKGAPDGHSRVVTTSSSGAYLEGLHYDTFRDSPKRKKLGKQGLYFQSKLGNAMVAREAAKRYAEKGILSFTCNPGNLNTELQRYATPFQQAFISRITYHASFGALTQLWAGTMPEAAKYNGEFLIPWARVGKCRDEFYDDKEIEKLWKWLEENTKEAAAA</sequence>